<keyword evidence="3 8" id="KW-0819">tRNA processing</keyword>
<organism evidence="10 11">
    <name type="scientific">Solibacillus palustris</name>
    <dbReference type="NCBI Taxonomy" id="2908203"/>
    <lineage>
        <taxon>Bacteria</taxon>
        <taxon>Bacillati</taxon>
        <taxon>Bacillota</taxon>
        <taxon>Bacilli</taxon>
        <taxon>Bacillales</taxon>
        <taxon>Caryophanaceae</taxon>
        <taxon>Solibacillus</taxon>
    </lineage>
</organism>
<proteinExistence type="inferred from homology"/>
<keyword evidence="11" id="KW-1185">Reference proteome</keyword>
<dbReference type="PROSITE" id="PS00903">
    <property type="entry name" value="CYT_DCMP_DEAMINASES_1"/>
    <property type="match status" value="1"/>
</dbReference>
<feature type="binding site" evidence="8">
    <location>
        <position position="54"/>
    </location>
    <ligand>
        <name>Zn(2+)</name>
        <dbReference type="ChEBI" id="CHEBI:29105"/>
        <note>catalytic</note>
    </ligand>
</feature>
<feature type="domain" description="CMP/dCMP-type deaminase" evidence="9">
    <location>
        <begin position="3"/>
        <end position="112"/>
    </location>
</feature>
<dbReference type="SUPFAM" id="SSF53927">
    <property type="entry name" value="Cytidine deaminase-like"/>
    <property type="match status" value="1"/>
</dbReference>
<dbReference type="PROSITE" id="PS51747">
    <property type="entry name" value="CYT_DCMP_DEAMINASES_2"/>
    <property type="match status" value="1"/>
</dbReference>
<protein>
    <recommendedName>
        <fullName evidence="8">tRNA-specific adenosine deaminase</fullName>
        <ecNumber evidence="8">3.5.4.33</ecNumber>
    </recommendedName>
</protein>
<evidence type="ECO:0000256" key="7">
    <source>
        <dbReference type="ARBA" id="ARBA00048045"/>
    </source>
</evidence>
<dbReference type="NCBIfam" id="NF008113">
    <property type="entry name" value="PRK10860.1"/>
    <property type="match status" value="1"/>
</dbReference>
<evidence type="ECO:0000256" key="2">
    <source>
        <dbReference type="ARBA" id="ARBA00011738"/>
    </source>
</evidence>
<dbReference type="EMBL" id="JAKZFC010000016">
    <property type="protein sequence ID" value="MCH7324035.1"/>
    <property type="molecule type" value="Genomic_DNA"/>
</dbReference>
<evidence type="ECO:0000256" key="5">
    <source>
        <dbReference type="ARBA" id="ARBA00022801"/>
    </source>
</evidence>
<dbReference type="PANTHER" id="PTHR11079">
    <property type="entry name" value="CYTOSINE DEAMINASE FAMILY MEMBER"/>
    <property type="match status" value="1"/>
</dbReference>
<dbReference type="Proteomes" id="UP001316087">
    <property type="component" value="Unassembled WGS sequence"/>
</dbReference>
<comment type="similarity">
    <text evidence="1">Belongs to the cytidine and deoxycytidylate deaminase family. ADAT2 subfamily.</text>
</comment>
<dbReference type="Gene3D" id="3.40.140.10">
    <property type="entry name" value="Cytidine Deaminase, domain 2"/>
    <property type="match status" value="1"/>
</dbReference>
<evidence type="ECO:0000256" key="8">
    <source>
        <dbReference type="HAMAP-Rule" id="MF_00972"/>
    </source>
</evidence>
<dbReference type="InterPro" id="IPR016192">
    <property type="entry name" value="APOBEC/CMP_deaminase_Zn-bd"/>
</dbReference>
<comment type="function">
    <text evidence="8">Catalyzes the deamination of adenosine to inosine at the wobble position 34 of tRNA(Arg2).</text>
</comment>
<feature type="binding site" evidence="8">
    <location>
        <position position="87"/>
    </location>
    <ligand>
        <name>Zn(2+)</name>
        <dbReference type="ChEBI" id="CHEBI:29105"/>
        <note>catalytic</note>
    </ligand>
</feature>
<comment type="subunit">
    <text evidence="2 8">Homodimer.</text>
</comment>
<dbReference type="PANTHER" id="PTHR11079:SF202">
    <property type="entry name" value="TRNA-SPECIFIC ADENOSINE DEAMINASE"/>
    <property type="match status" value="1"/>
</dbReference>
<dbReference type="CDD" id="cd01285">
    <property type="entry name" value="nucleoside_deaminase"/>
    <property type="match status" value="1"/>
</dbReference>
<evidence type="ECO:0000256" key="3">
    <source>
        <dbReference type="ARBA" id="ARBA00022694"/>
    </source>
</evidence>
<dbReference type="GO" id="GO:0052717">
    <property type="term" value="F:tRNA-specific adenosine-34 deaminase activity"/>
    <property type="evidence" value="ECO:0007669"/>
    <property type="project" value="UniProtKB-EC"/>
</dbReference>
<dbReference type="Pfam" id="PF14437">
    <property type="entry name" value="MafB19-deam"/>
    <property type="match status" value="1"/>
</dbReference>
<feature type="active site" description="Proton donor" evidence="8">
    <location>
        <position position="56"/>
    </location>
</feature>
<evidence type="ECO:0000256" key="1">
    <source>
        <dbReference type="ARBA" id="ARBA00010669"/>
    </source>
</evidence>
<evidence type="ECO:0000259" key="9">
    <source>
        <dbReference type="PROSITE" id="PS51747"/>
    </source>
</evidence>
<dbReference type="InterPro" id="IPR028883">
    <property type="entry name" value="tRNA_aden_deaminase"/>
</dbReference>
<keyword evidence="4 8" id="KW-0479">Metal-binding</keyword>
<comment type="catalytic activity">
    <reaction evidence="7 8">
        <text>adenosine(34) in tRNA + H2O + H(+) = inosine(34) in tRNA + NH4(+)</text>
        <dbReference type="Rhea" id="RHEA:43168"/>
        <dbReference type="Rhea" id="RHEA-COMP:10373"/>
        <dbReference type="Rhea" id="RHEA-COMP:10374"/>
        <dbReference type="ChEBI" id="CHEBI:15377"/>
        <dbReference type="ChEBI" id="CHEBI:15378"/>
        <dbReference type="ChEBI" id="CHEBI:28938"/>
        <dbReference type="ChEBI" id="CHEBI:74411"/>
        <dbReference type="ChEBI" id="CHEBI:82852"/>
        <dbReference type="EC" id="3.5.4.33"/>
    </reaction>
</comment>
<comment type="caution">
    <text evidence="10">The sequence shown here is derived from an EMBL/GenBank/DDBJ whole genome shotgun (WGS) entry which is preliminary data.</text>
</comment>
<evidence type="ECO:0000256" key="4">
    <source>
        <dbReference type="ARBA" id="ARBA00022723"/>
    </source>
</evidence>
<dbReference type="EC" id="3.5.4.33" evidence="8"/>
<keyword evidence="5 8" id="KW-0378">Hydrolase</keyword>
<keyword evidence="6 8" id="KW-0862">Zinc</keyword>
<comment type="cofactor">
    <cofactor evidence="8">
        <name>Zn(2+)</name>
        <dbReference type="ChEBI" id="CHEBI:29105"/>
    </cofactor>
    <text evidence="8">Binds 1 zinc ion per subunit.</text>
</comment>
<dbReference type="HAMAP" id="MF_00972">
    <property type="entry name" value="tRNA_aden_deaminase"/>
    <property type="match status" value="1"/>
</dbReference>
<name>A0ABS9UI39_9BACL</name>
<accession>A0ABS9UI39</accession>
<evidence type="ECO:0000256" key="6">
    <source>
        <dbReference type="ARBA" id="ARBA00022833"/>
    </source>
</evidence>
<dbReference type="InterPro" id="IPR016193">
    <property type="entry name" value="Cytidine_deaminase-like"/>
</dbReference>
<gene>
    <name evidence="8 10" type="primary">tadA</name>
    <name evidence="10" type="ORF">LZ480_19420</name>
</gene>
<sequence>MLTKDQYYMQQALEEAQKAAALGEVPIGAVIVYNDEIIARAHNLRETTQNALTHAESMAIQQACEKIGSWRLEETTLYVTLEPCPMCAGAILQSRVPRVVYGARDIKAGCVDSLYRLLNDPRFNHECEVTEGVLADECGQILTDFFRALRERKKQEKLFRQQQQKK</sequence>
<evidence type="ECO:0000313" key="11">
    <source>
        <dbReference type="Proteomes" id="UP001316087"/>
    </source>
</evidence>
<evidence type="ECO:0000313" key="10">
    <source>
        <dbReference type="EMBL" id="MCH7324035.1"/>
    </source>
</evidence>
<feature type="binding site" evidence="8">
    <location>
        <position position="84"/>
    </location>
    <ligand>
        <name>Zn(2+)</name>
        <dbReference type="ChEBI" id="CHEBI:29105"/>
        <note>catalytic</note>
    </ligand>
</feature>
<dbReference type="InterPro" id="IPR002125">
    <property type="entry name" value="CMP_dCMP_dom"/>
</dbReference>
<reference evidence="10 11" key="1">
    <citation type="submission" date="2022-03" db="EMBL/GenBank/DDBJ databases">
        <authorList>
            <person name="Jo J.-H."/>
            <person name="Im W.-T."/>
        </authorList>
    </citation>
    <scope>NUCLEOTIDE SEQUENCE [LARGE SCALE GENOMIC DNA]</scope>
    <source>
        <strain evidence="10 11">MA9</strain>
    </source>
</reference>
<dbReference type="InterPro" id="IPR058535">
    <property type="entry name" value="MafB19-deam"/>
</dbReference>
<dbReference type="RefSeq" id="WP_241371195.1">
    <property type="nucleotide sequence ID" value="NZ_JAKZFC010000016.1"/>
</dbReference>